<reference evidence="2 3" key="1">
    <citation type="submission" date="2022-01" db="EMBL/GenBank/DDBJ databases">
        <authorList>
            <person name="Xiong W."/>
            <person name="Schranz E."/>
        </authorList>
    </citation>
    <scope>NUCLEOTIDE SEQUENCE [LARGE SCALE GENOMIC DNA]</scope>
</reference>
<feature type="region of interest" description="Disordered" evidence="1">
    <location>
        <begin position="1"/>
        <end position="90"/>
    </location>
</feature>
<feature type="compositionally biased region" description="Basic and acidic residues" evidence="1">
    <location>
        <begin position="18"/>
        <end position="33"/>
    </location>
</feature>
<gene>
    <name evidence="2" type="ORF">LVIROSA_LOCUS34723</name>
</gene>
<comment type="caution">
    <text evidence="2">The sequence shown here is derived from an EMBL/GenBank/DDBJ whole genome shotgun (WGS) entry which is preliminary data.</text>
</comment>
<proteinExistence type="predicted"/>
<evidence type="ECO:0000256" key="1">
    <source>
        <dbReference type="SAM" id="MobiDB-lite"/>
    </source>
</evidence>
<dbReference type="Proteomes" id="UP001157418">
    <property type="component" value="Unassembled WGS sequence"/>
</dbReference>
<organism evidence="2 3">
    <name type="scientific">Lactuca virosa</name>
    <dbReference type="NCBI Taxonomy" id="75947"/>
    <lineage>
        <taxon>Eukaryota</taxon>
        <taxon>Viridiplantae</taxon>
        <taxon>Streptophyta</taxon>
        <taxon>Embryophyta</taxon>
        <taxon>Tracheophyta</taxon>
        <taxon>Spermatophyta</taxon>
        <taxon>Magnoliopsida</taxon>
        <taxon>eudicotyledons</taxon>
        <taxon>Gunneridae</taxon>
        <taxon>Pentapetalae</taxon>
        <taxon>asterids</taxon>
        <taxon>campanulids</taxon>
        <taxon>Asterales</taxon>
        <taxon>Asteraceae</taxon>
        <taxon>Cichorioideae</taxon>
        <taxon>Cichorieae</taxon>
        <taxon>Lactucinae</taxon>
        <taxon>Lactuca</taxon>
    </lineage>
</organism>
<accession>A0AAU9PG26</accession>
<sequence>MMRRNHLKKEKASEEEESCKKEEEPSKEEKPTEESASEEESSKKEEPMQPPPSFRPYRSNLGATVLCMNTPRKKIPRPLPQKISLKPAPDSLSALKKTQISSRNPYRFTNILQECRNDKVIPSRYEVDELSQAHPPIPLTIEPTYSTVPLFLVRSSRLGHQIR</sequence>
<dbReference type="AlphaFoldDB" id="A0AAU9PG26"/>
<dbReference type="EMBL" id="CAKMRJ010005634">
    <property type="protein sequence ID" value="CAH1449231.1"/>
    <property type="molecule type" value="Genomic_DNA"/>
</dbReference>
<protein>
    <submittedName>
        <fullName evidence="2">Uncharacterized protein</fullName>
    </submittedName>
</protein>
<evidence type="ECO:0000313" key="3">
    <source>
        <dbReference type="Proteomes" id="UP001157418"/>
    </source>
</evidence>
<keyword evidence="3" id="KW-1185">Reference proteome</keyword>
<name>A0AAU9PG26_9ASTR</name>
<evidence type="ECO:0000313" key="2">
    <source>
        <dbReference type="EMBL" id="CAH1449231.1"/>
    </source>
</evidence>